<feature type="compositionally biased region" description="Low complexity" evidence="1">
    <location>
        <begin position="101"/>
        <end position="117"/>
    </location>
</feature>
<comment type="caution">
    <text evidence="2">The sequence shown here is derived from an EMBL/GenBank/DDBJ whole genome shotgun (WGS) entry which is preliminary data.</text>
</comment>
<dbReference type="AlphaFoldDB" id="A0A2V0NYT7"/>
<protein>
    <submittedName>
        <fullName evidence="2">Uncharacterized protein</fullName>
    </submittedName>
</protein>
<name>A0A2V0NYT7_9CHLO</name>
<keyword evidence="3" id="KW-1185">Reference proteome</keyword>
<sequence>MQVPPETRALLSQSQAKAMRPWTRTKYASQLKKWQGPSVQQREAQGDCSWRSAQEHHHQRRAAAAGSRRNVSLTVCANAGMAAEENKEARAAAEGAGGDAAGPEALAPAAAGGAVGG</sequence>
<dbReference type="Proteomes" id="UP000247498">
    <property type="component" value="Unassembled WGS sequence"/>
</dbReference>
<proteinExistence type="predicted"/>
<evidence type="ECO:0000313" key="3">
    <source>
        <dbReference type="Proteomes" id="UP000247498"/>
    </source>
</evidence>
<accession>A0A2V0NYT7</accession>
<reference evidence="2 3" key="1">
    <citation type="journal article" date="2018" name="Sci. Rep.">
        <title>Raphidocelis subcapitata (=Pseudokirchneriella subcapitata) provides an insight into genome evolution and environmental adaptations in the Sphaeropleales.</title>
        <authorList>
            <person name="Suzuki S."/>
            <person name="Yamaguchi H."/>
            <person name="Nakajima N."/>
            <person name="Kawachi M."/>
        </authorList>
    </citation>
    <scope>NUCLEOTIDE SEQUENCE [LARGE SCALE GENOMIC DNA]</scope>
    <source>
        <strain evidence="2 3">NIES-35</strain>
    </source>
</reference>
<organism evidence="2 3">
    <name type="scientific">Raphidocelis subcapitata</name>
    <dbReference type="NCBI Taxonomy" id="307507"/>
    <lineage>
        <taxon>Eukaryota</taxon>
        <taxon>Viridiplantae</taxon>
        <taxon>Chlorophyta</taxon>
        <taxon>core chlorophytes</taxon>
        <taxon>Chlorophyceae</taxon>
        <taxon>CS clade</taxon>
        <taxon>Sphaeropleales</taxon>
        <taxon>Selenastraceae</taxon>
        <taxon>Raphidocelis</taxon>
    </lineage>
</organism>
<evidence type="ECO:0000313" key="2">
    <source>
        <dbReference type="EMBL" id="GBF92801.1"/>
    </source>
</evidence>
<dbReference type="EMBL" id="BDRX01000035">
    <property type="protein sequence ID" value="GBF92801.1"/>
    <property type="molecule type" value="Genomic_DNA"/>
</dbReference>
<dbReference type="InParanoid" id="A0A2V0NYT7"/>
<gene>
    <name evidence="2" type="ORF">Rsub_05420</name>
</gene>
<feature type="region of interest" description="Disordered" evidence="1">
    <location>
        <begin position="83"/>
        <end position="117"/>
    </location>
</feature>
<feature type="region of interest" description="Disordered" evidence="1">
    <location>
        <begin position="1"/>
        <end position="69"/>
    </location>
</feature>
<evidence type="ECO:0000256" key="1">
    <source>
        <dbReference type="SAM" id="MobiDB-lite"/>
    </source>
</evidence>